<proteinExistence type="predicted"/>
<dbReference type="EMBL" id="JAENII010000015">
    <property type="protein sequence ID" value="MBK1828675.1"/>
    <property type="molecule type" value="Genomic_DNA"/>
</dbReference>
<dbReference type="RefSeq" id="WP_200282572.1">
    <property type="nucleotide sequence ID" value="NZ_JAENII010000015.1"/>
</dbReference>
<keyword evidence="1" id="KW-0732">Signal</keyword>
<name>A0A934RI14_9BACT</name>
<dbReference type="AlphaFoldDB" id="A0A934RI14"/>
<sequence>MRLLIAAVILIAFPSTASAGDSMKDKLVGCWWGSMTITSGSKMGWDRRWIIERTEDGRFRKQEFMVDPVRKVYAAISTKPEEGVWRLTHSLVTHAVDHGSTCSDSVTEENGSISWEGGSMSGPPVKWTSKEVKILKFAPQLDESYKLITVESFKNRHKD</sequence>
<protein>
    <recommendedName>
        <fullName evidence="4">Lipocalin-like domain-containing protein</fullName>
    </recommendedName>
</protein>
<feature type="chain" id="PRO_5037941826" description="Lipocalin-like domain-containing protein" evidence="1">
    <location>
        <begin position="20"/>
        <end position="159"/>
    </location>
</feature>
<evidence type="ECO:0008006" key="4">
    <source>
        <dbReference type="Google" id="ProtNLM"/>
    </source>
</evidence>
<evidence type="ECO:0000256" key="1">
    <source>
        <dbReference type="SAM" id="SignalP"/>
    </source>
</evidence>
<organism evidence="2 3">
    <name type="scientific">Haloferula rosea</name>
    <dbReference type="NCBI Taxonomy" id="490093"/>
    <lineage>
        <taxon>Bacteria</taxon>
        <taxon>Pseudomonadati</taxon>
        <taxon>Verrucomicrobiota</taxon>
        <taxon>Verrucomicrobiia</taxon>
        <taxon>Verrucomicrobiales</taxon>
        <taxon>Verrucomicrobiaceae</taxon>
        <taxon>Haloferula</taxon>
    </lineage>
</organism>
<reference evidence="2" key="1">
    <citation type="submission" date="2021-01" db="EMBL/GenBank/DDBJ databases">
        <title>Modified the classification status of verrucomicrobia.</title>
        <authorList>
            <person name="Feng X."/>
        </authorList>
    </citation>
    <scope>NUCLEOTIDE SEQUENCE</scope>
    <source>
        <strain evidence="2">KCTC 22201</strain>
    </source>
</reference>
<dbReference type="Proteomes" id="UP000658278">
    <property type="component" value="Unassembled WGS sequence"/>
</dbReference>
<accession>A0A934RI14</accession>
<evidence type="ECO:0000313" key="3">
    <source>
        <dbReference type="Proteomes" id="UP000658278"/>
    </source>
</evidence>
<comment type="caution">
    <text evidence="2">The sequence shown here is derived from an EMBL/GenBank/DDBJ whole genome shotgun (WGS) entry which is preliminary data.</text>
</comment>
<keyword evidence="3" id="KW-1185">Reference proteome</keyword>
<evidence type="ECO:0000313" key="2">
    <source>
        <dbReference type="EMBL" id="MBK1828675.1"/>
    </source>
</evidence>
<feature type="signal peptide" evidence="1">
    <location>
        <begin position="1"/>
        <end position="19"/>
    </location>
</feature>
<gene>
    <name evidence="2" type="ORF">JIN81_16700</name>
</gene>